<reference evidence="1" key="1">
    <citation type="submission" date="2022-09" db="EMBL/GenBank/DDBJ databases">
        <title>Whole genome shotgun sequence of Streptomyces albidoflavus NBRC 12854.</title>
        <authorList>
            <person name="Komaki H."/>
            <person name="Tamura T."/>
        </authorList>
    </citation>
    <scope>NUCLEOTIDE SEQUENCE</scope>
    <source>
        <strain evidence="1">NBRC 12854</strain>
    </source>
</reference>
<dbReference type="Proteomes" id="UP001051844">
    <property type="component" value="Unassembled WGS sequence"/>
</dbReference>
<comment type="caution">
    <text evidence="1">The sequence shown here is derived from an EMBL/GenBank/DDBJ whole genome shotgun (WGS) entry which is preliminary data.</text>
</comment>
<gene>
    <name evidence="1" type="ORF">ScoT_10240</name>
</gene>
<evidence type="ECO:0000313" key="1">
    <source>
        <dbReference type="EMBL" id="GHI44850.1"/>
    </source>
</evidence>
<name>A0AA37BU51_9ACTN</name>
<protein>
    <submittedName>
        <fullName evidence="1">Uncharacterized protein</fullName>
    </submittedName>
</protein>
<evidence type="ECO:0000313" key="2">
    <source>
        <dbReference type="Proteomes" id="UP001051844"/>
    </source>
</evidence>
<dbReference type="EMBL" id="BNDZ01000003">
    <property type="protein sequence ID" value="GHI44850.1"/>
    <property type="molecule type" value="Genomic_DNA"/>
</dbReference>
<proteinExistence type="predicted"/>
<organism evidence="1 2">
    <name type="scientific">Streptomyces albidoflavus</name>
    <dbReference type="NCBI Taxonomy" id="1886"/>
    <lineage>
        <taxon>Bacteria</taxon>
        <taxon>Bacillati</taxon>
        <taxon>Actinomycetota</taxon>
        <taxon>Actinomycetes</taxon>
        <taxon>Kitasatosporales</taxon>
        <taxon>Streptomycetaceae</taxon>
        <taxon>Streptomyces</taxon>
        <taxon>Streptomyces albidoflavus group</taxon>
    </lineage>
</organism>
<dbReference type="AlphaFoldDB" id="A0AA37BU51"/>
<sequence length="195" mass="21896">MTDGARKGLRGPGIASALATQAGRRNWDDPSRLKTIWPIDHTCGHHADRDLSDRPADRRAGFAEWLARQECTDCWRASNEGDEQDKAAWLKAKCAEEQTASEAWSEQYRMPPLEGTERAVPWGVRCRHQILTNAYTALVTEGTTSEADWAEIEENARTVTRAGWWIDQRSSEPEDLTALLRAATGADRPTENPFF</sequence>
<accession>A0AA37BU51</accession>